<gene>
    <name evidence="1" type="ORF">I4F81_011239</name>
</gene>
<dbReference type="Proteomes" id="UP000798662">
    <property type="component" value="Chromosome 3"/>
</dbReference>
<protein>
    <submittedName>
        <fullName evidence="1">Uncharacterized protein</fullName>
    </submittedName>
</protein>
<accession>A0ACC3CER6</accession>
<proteinExistence type="predicted"/>
<evidence type="ECO:0000313" key="2">
    <source>
        <dbReference type="Proteomes" id="UP000798662"/>
    </source>
</evidence>
<dbReference type="EMBL" id="CM020620">
    <property type="protein sequence ID" value="KAK1868756.1"/>
    <property type="molecule type" value="Genomic_DNA"/>
</dbReference>
<organism evidence="1 2">
    <name type="scientific">Pyropia yezoensis</name>
    <name type="common">Susabi-nori</name>
    <name type="synonym">Porphyra yezoensis</name>
    <dbReference type="NCBI Taxonomy" id="2788"/>
    <lineage>
        <taxon>Eukaryota</taxon>
        <taxon>Rhodophyta</taxon>
        <taxon>Bangiophyceae</taxon>
        <taxon>Bangiales</taxon>
        <taxon>Bangiaceae</taxon>
        <taxon>Pyropia</taxon>
    </lineage>
</organism>
<sequence length="1024" mass="100106">MTRSPEPLYSVLSALDTAPAGRMETMRATYVVKVVGALLRSRSTVVLAHLASRARPDLVTSLLRQLALAPVADLLVRLLDPPPPPPPPPPAFESLDTSAVGWGGLCLTPEASIDATPTVSTVPMAALQLLARADVLGRLVGVIAEQAVPVGTPTALTPALGGDGGGDGGGGGAGADGAAAGRPVEGPDDRRVREATLAHASLTLLDLSRELLQLRASGVAIPDPLNVFGRGDLCGQLLDAGLTASAAGHSGALHIALDTLGRLLTTPANVPVAPAPEESPAAADGSEDDLFDWDGSGSGGGAAFGDDSAAAATDQTAVGSAPVATDGTATTAATAGSADLAGDPAAALLPPPPRLVSTAAVEAVLIARLPALMALVVDDATQAEDPPSGATELTAPRPPPPPPSLGMTRLMVIELLCALFALGGEEAVSALVGVGVPGLLLRRFSTHQWSSMLHTTVTDAVVALLSTGRPYAHRALFAGGFVPWLVATWTSGEAASRPAGQSGSASGVDDGGSPGQVDAPEEKTSGASVAEAQADVAESAVDPDTAMKEEGRPSPMPTSSPSGEAMDVDAGGGASAGAAEPAAPDAAEDGGEQGPAAGSDRGGSDGTTATPRPPPTPSSNTTNAEALRAAGGVASFRPGYMGHLIQLFVALGGFIDKLTAGSPAVGGGDAAADHFAEAGLTPADVAAVKELMDSAGGVGAALRVQQKALCGERPDGSDANRSEGEEDEDLYEDATPLFDMNEVIHSLTLPDNAVHINRFAARLMSQSGVNASDLLGEDEEEATPVGGVSGTVAHLAIDSDEDVDSDDNSAYSTPDAYADDEGEAAVTMDGAAGPDADVNGGDGGGDGGGGDGAGGVSGRVSGGVAKMGFAPIDAGVPWPPVPGVGAVAPPPPLDAADVGVPAPPPAQPPLVLAAAAVVGAAGPPLAPPPPAAAATGDTPEAAAGGGDHATAPAAAPDAAGPGVVDAAAAAVAVTAAAAAVAAQATPPSSPPSGTPDGARPPRECHRVPPSSSAPPPPPQPTLSE</sequence>
<keyword evidence="2" id="KW-1185">Reference proteome</keyword>
<evidence type="ECO:0000313" key="1">
    <source>
        <dbReference type="EMBL" id="KAK1868756.1"/>
    </source>
</evidence>
<reference evidence="1" key="1">
    <citation type="submission" date="2019-11" db="EMBL/GenBank/DDBJ databases">
        <title>Nori genome reveals adaptations in red seaweeds to the harsh intertidal environment.</title>
        <authorList>
            <person name="Wang D."/>
            <person name="Mao Y."/>
        </authorList>
    </citation>
    <scope>NUCLEOTIDE SEQUENCE</scope>
    <source>
        <tissue evidence="1">Gametophyte</tissue>
    </source>
</reference>
<name>A0ACC3CER6_PYRYE</name>
<comment type="caution">
    <text evidence="1">The sequence shown here is derived from an EMBL/GenBank/DDBJ whole genome shotgun (WGS) entry which is preliminary data.</text>
</comment>